<dbReference type="Gramene" id="ERN01926">
    <property type="protein sequence ID" value="ERN01926"/>
    <property type="gene ID" value="AMTR_s00045p00028370"/>
</dbReference>
<proteinExistence type="predicted"/>
<dbReference type="AlphaFoldDB" id="W1P2V3"/>
<name>W1P2V3_AMBTC</name>
<evidence type="ECO:0000313" key="2">
    <source>
        <dbReference type="Proteomes" id="UP000017836"/>
    </source>
</evidence>
<protein>
    <submittedName>
        <fullName evidence="1">Uncharacterized protein</fullName>
    </submittedName>
</protein>
<sequence>MRCQQPAREALVASENEAAMHRYIPFAKHACIGNMLAPRQVLATETGLLCKEIGGLVGTLKSMFSMKTTVNYTFPRFLLLLGSLNDVCNLCCL</sequence>
<dbReference type="HOGENOM" id="CLU_2402614_0_0_1"/>
<dbReference type="EMBL" id="KI394661">
    <property type="protein sequence ID" value="ERN01926.1"/>
    <property type="molecule type" value="Genomic_DNA"/>
</dbReference>
<reference evidence="2" key="1">
    <citation type="journal article" date="2013" name="Science">
        <title>The Amborella genome and the evolution of flowering plants.</title>
        <authorList>
            <consortium name="Amborella Genome Project"/>
        </authorList>
    </citation>
    <scope>NUCLEOTIDE SEQUENCE [LARGE SCALE GENOMIC DNA]</scope>
</reference>
<evidence type="ECO:0000313" key="1">
    <source>
        <dbReference type="EMBL" id="ERN01926.1"/>
    </source>
</evidence>
<accession>W1P2V3</accession>
<dbReference type="Proteomes" id="UP000017836">
    <property type="component" value="Unassembled WGS sequence"/>
</dbReference>
<gene>
    <name evidence="1" type="ORF">AMTR_s00045p00028370</name>
</gene>
<organism evidence="1 2">
    <name type="scientific">Amborella trichopoda</name>
    <dbReference type="NCBI Taxonomy" id="13333"/>
    <lineage>
        <taxon>Eukaryota</taxon>
        <taxon>Viridiplantae</taxon>
        <taxon>Streptophyta</taxon>
        <taxon>Embryophyta</taxon>
        <taxon>Tracheophyta</taxon>
        <taxon>Spermatophyta</taxon>
        <taxon>Magnoliopsida</taxon>
        <taxon>Amborellales</taxon>
        <taxon>Amborellaceae</taxon>
        <taxon>Amborella</taxon>
    </lineage>
</organism>
<keyword evidence="2" id="KW-1185">Reference proteome</keyword>